<keyword evidence="2" id="KW-1133">Transmembrane helix</keyword>
<dbReference type="RefSeq" id="WP_326840739.1">
    <property type="nucleotide sequence ID" value="NZ_SVNY01000006.1"/>
</dbReference>
<gene>
    <name evidence="4" type="ORF">E7512_11675</name>
</gene>
<feature type="transmembrane region" description="Helical" evidence="2">
    <location>
        <begin position="73"/>
        <end position="91"/>
    </location>
</feature>
<dbReference type="EMBL" id="SVNY01000006">
    <property type="protein sequence ID" value="MBE6834214.1"/>
    <property type="molecule type" value="Genomic_DNA"/>
</dbReference>
<sequence>MNKPEMKNQIFEVMLQTAVKEHFEKELHELPAAKELTDDYDLSESTRKEIEKWIKAANHKASRLRMQKAAKRAAVIAAIIVPVSVVSLLSVEASRNVIFNAVINWASDHAAIQYQDGQASSGEPSPPENSEGKPRYLPEGFAETETRQTGSSITTEYQNNQGELIFFRRSSLPMEGAFSIDTEHTTRLEIEIQGEKASLFSANEPDTASFLLWKNHSYSFLLSSKISPKELVKMAESMTK</sequence>
<accession>A0A928KTV8</accession>
<dbReference type="Proteomes" id="UP000754750">
    <property type="component" value="Unassembled WGS sequence"/>
</dbReference>
<keyword evidence="2" id="KW-0472">Membrane</keyword>
<evidence type="ECO:0000256" key="1">
    <source>
        <dbReference type="SAM" id="MobiDB-lite"/>
    </source>
</evidence>
<dbReference type="Pfam" id="PF14285">
    <property type="entry name" value="DUF4367"/>
    <property type="match status" value="1"/>
</dbReference>
<protein>
    <submittedName>
        <fullName evidence="4">DUF4367 domain-containing protein</fullName>
    </submittedName>
</protein>
<dbReference type="InterPro" id="IPR025377">
    <property type="entry name" value="DUF4367"/>
</dbReference>
<feature type="region of interest" description="Disordered" evidence="1">
    <location>
        <begin position="114"/>
        <end position="137"/>
    </location>
</feature>
<evidence type="ECO:0000256" key="2">
    <source>
        <dbReference type="SAM" id="Phobius"/>
    </source>
</evidence>
<comment type="caution">
    <text evidence="4">The sequence shown here is derived from an EMBL/GenBank/DDBJ whole genome shotgun (WGS) entry which is preliminary data.</text>
</comment>
<organism evidence="4 5">
    <name type="scientific">Faecalispora sporosphaeroides</name>
    <dbReference type="NCBI Taxonomy" id="1549"/>
    <lineage>
        <taxon>Bacteria</taxon>
        <taxon>Bacillati</taxon>
        <taxon>Bacillota</taxon>
        <taxon>Clostridia</taxon>
        <taxon>Eubacteriales</taxon>
        <taxon>Oscillospiraceae</taxon>
        <taxon>Faecalispora</taxon>
    </lineage>
</organism>
<evidence type="ECO:0000313" key="5">
    <source>
        <dbReference type="Proteomes" id="UP000754750"/>
    </source>
</evidence>
<evidence type="ECO:0000313" key="4">
    <source>
        <dbReference type="EMBL" id="MBE6834214.1"/>
    </source>
</evidence>
<reference evidence="4" key="1">
    <citation type="submission" date="2019-04" db="EMBL/GenBank/DDBJ databases">
        <title>Evolution of Biomass-Degrading Anaerobic Consortia Revealed by Metagenomics.</title>
        <authorList>
            <person name="Peng X."/>
        </authorList>
    </citation>
    <scope>NUCLEOTIDE SEQUENCE</scope>
    <source>
        <strain evidence="4">SIG551</strain>
    </source>
</reference>
<keyword evidence="2" id="KW-0812">Transmembrane</keyword>
<feature type="domain" description="DUF4367" evidence="3">
    <location>
        <begin position="133"/>
        <end position="238"/>
    </location>
</feature>
<proteinExistence type="predicted"/>
<name>A0A928KTV8_9FIRM</name>
<evidence type="ECO:0000259" key="3">
    <source>
        <dbReference type="Pfam" id="PF14285"/>
    </source>
</evidence>
<dbReference type="AlphaFoldDB" id="A0A928KTV8"/>